<dbReference type="PANTHER" id="PTHR42085:SF4">
    <property type="entry name" value="F-BOX DOMAIN-CONTAINING PROTEIN"/>
    <property type="match status" value="1"/>
</dbReference>
<dbReference type="EMBL" id="KZ613955">
    <property type="protein sequence ID" value="PMD33798.1"/>
    <property type="molecule type" value="Genomic_DNA"/>
</dbReference>
<dbReference type="PANTHER" id="PTHR42085">
    <property type="entry name" value="F-BOX DOMAIN-CONTAINING PROTEIN"/>
    <property type="match status" value="1"/>
</dbReference>
<gene>
    <name evidence="1" type="ORF">L207DRAFT_535052</name>
</gene>
<evidence type="ECO:0008006" key="3">
    <source>
        <dbReference type="Google" id="ProtNLM"/>
    </source>
</evidence>
<name>A0A2J6R5K0_HYAVF</name>
<dbReference type="Proteomes" id="UP000235786">
    <property type="component" value="Unassembled WGS sequence"/>
</dbReference>
<dbReference type="OrthoDB" id="62952at2759"/>
<reference evidence="1 2" key="1">
    <citation type="submission" date="2016-04" db="EMBL/GenBank/DDBJ databases">
        <title>A degradative enzymes factory behind the ericoid mycorrhizal symbiosis.</title>
        <authorList>
            <consortium name="DOE Joint Genome Institute"/>
            <person name="Martino E."/>
            <person name="Morin E."/>
            <person name="Grelet G."/>
            <person name="Kuo A."/>
            <person name="Kohler A."/>
            <person name="Daghino S."/>
            <person name="Barry K."/>
            <person name="Choi C."/>
            <person name="Cichocki N."/>
            <person name="Clum A."/>
            <person name="Copeland A."/>
            <person name="Hainaut M."/>
            <person name="Haridas S."/>
            <person name="Labutti K."/>
            <person name="Lindquist E."/>
            <person name="Lipzen A."/>
            <person name="Khouja H.-R."/>
            <person name="Murat C."/>
            <person name="Ohm R."/>
            <person name="Olson A."/>
            <person name="Spatafora J."/>
            <person name="Veneault-Fourrey C."/>
            <person name="Henrissat B."/>
            <person name="Grigoriev I."/>
            <person name="Martin F."/>
            <person name="Perotto S."/>
        </authorList>
    </citation>
    <scope>NUCLEOTIDE SEQUENCE [LARGE SCALE GENOMIC DNA]</scope>
    <source>
        <strain evidence="1 2">F</strain>
    </source>
</reference>
<accession>A0A2J6R5K0</accession>
<dbReference type="InterPro" id="IPR038883">
    <property type="entry name" value="AN11006-like"/>
</dbReference>
<proteinExistence type="predicted"/>
<sequence length="229" mass="26652">MEFKYFLRLPPEIRNEVYKLLFVSNTNLRVSSPVHRRKRRPPQLDFTRLLLVNKQINAEAKTIFYSLNTFIIGNREWASRERVNLHALKAFISRVPKACISIIAKITIEMRFYRPLSRHWILGPAGSGWMMAPPAFRVDKEFVRQLHSLARCVVKHFTGVEFIEISTGISPQMDLRGDFRPAVNAVGKMLVLPHLKRMTFRGHLDPFIEQLIKDNEGKKDIIEIVPHPQ</sequence>
<evidence type="ECO:0000313" key="1">
    <source>
        <dbReference type="EMBL" id="PMD33798.1"/>
    </source>
</evidence>
<dbReference type="AlphaFoldDB" id="A0A2J6R5K0"/>
<organism evidence="1 2">
    <name type="scientific">Hyaloscypha variabilis (strain UAMH 11265 / GT02V1 / F)</name>
    <name type="common">Meliniomyces variabilis</name>
    <dbReference type="NCBI Taxonomy" id="1149755"/>
    <lineage>
        <taxon>Eukaryota</taxon>
        <taxon>Fungi</taxon>
        <taxon>Dikarya</taxon>
        <taxon>Ascomycota</taxon>
        <taxon>Pezizomycotina</taxon>
        <taxon>Leotiomycetes</taxon>
        <taxon>Helotiales</taxon>
        <taxon>Hyaloscyphaceae</taxon>
        <taxon>Hyaloscypha</taxon>
        <taxon>Hyaloscypha variabilis</taxon>
    </lineage>
</organism>
<protein>
    <recommendedName>
        <fullName evidence="3">F-box domain-containing protein</fullName>
    </recommendedName>
</protein>
<evidence type="ECO:0000313" key="2">
    <source>
        <dbReference type="Proteomes" id="UP000235786"/>
    </source>
</evidence>
<keyword evidence="2" id="KW-1185">Reference proteome</keyword>